<dbReference type="InterPro" id="IPR028081">
    <property type="entry name" value="Leu-bd"/>
</dbReference>
<dbReference type="InterPro" id="IPR036779">
    <property type="entry name" value="LysM_dom_sf"/>
</dbReference>
<dbReference type="CDD" id="cd06268">
    <property type="entry name" value="PBP1_ABC_transporter_LIVBP-like"/>
    <property type="match status" value="1"/>
</dbReference>
<sequence length="671" mass="76227">MRMKKLLIFCFLFQLLSFSATAQEYKYHTVRAGETVYSIAKDYQISEEAIYKYNPDAKESLDISSKLVIPLSAKKQPKEVAKQEEGAQFITHKVKRKETLYQLSKKYDVEVDQIKRFNKQLYAKELQIGEEILIPQKKESHETAVRPEASNGKVTSQQETKTREHIVIPKETKYGIARKYGLTVKELEELNPKVEVLQPGVMLRVGTDVLDEPVIITNKDFEFYEVKPKETLFGLSRRFEVSQDSLVNLNPALEKGLKIGMVLKVPDKGEGQGNLETDETEEFSDKEEEESAKIKVVLSEHLSNFKPKELVVMLPYGTNKIAGDSLSNYEDAILDNRVTRISLDFYKGVQMAVDKATSYGISTKLRTYDTRQSVQHASNIINTADFKNVDAVIGPLLQDPTEAVASKLQSSGVPVISPLSNREMRPYRNLFQSRPTDEVLASAMIEYLRENAIDKNVIIIADPSHNQIKNRLNRILPSARVLMPSDGYIGDAEIAKTLSETSENWVILESTSVGLLSSATSALNRLTRSHDIKLFTTNKNNAYEGDIVDNEHLGRLNMHYPSVDREFVSTGPEGFAKEYEEEFGMLPNQYVSRGYDLTLDVLLRLASAQDLYESFERFKGYTEYEENKFHYIPKPSGGFYNDAVYIMAIDKELNLNVANDIESKIQREFKD</sequence>
<feature type="domain" description="LysM" evidence="5">
    <location>
        <begin position="90"/>
        <end position="134"/>
    </location>
</feature>
<evidence type="ECO:0000256" key="1">
    <source>
        <dbReference type="ARBA" id="ARBA00010062"/>
    </source>
</evidence>
<keyword evidence="2 4" id="KW-0732">Signal</keyword>
<evidence type="ECO:0000256" key="3">
    <source>
        <dbReference type="SAM" id="MobiDB-lite"/>
    </source>
</evidence>
<dbReference type="InterPro" id="IPR018392">
    <property type="entry name" value="LysM"/>
</dbReference>
<evidence type="ECO:0000313" key="6">
    <source>
        <dbReference type="EMBL" id="SHF45823.1"/>
    </source>
</evidence>
<protein>
    <submittedName>
        <fullName evidence="6">Amino acid/amide ABC transporter substrate-binding protein, HAAT family</fullName>
    </submittedName>
</protein>
<feature type="region of interest" description="Disordered" evidence="3">
    <location>
        <begin position="139"/>
        <end position="162"/>
    </location>
</feature>
<dbReference type="AlphaFoldDB" id="A0A1M5BTE4"/>
<name>A0A1M5BTE4_SALEC</name>
<feature type="signal peptide" evidence="4">
    <location>
        <begin position="1"/>
        <end position="22"/>
    </location>
</feature>
<evidence type="ECO:0000259" key="5">
    <source>
        <dbReference type="PROSITE" id="PS51782"/>
    </source>
</evidence>
<dbReference type="SMART" id="SM00257">
    <property type="entry name" value="LysM"/>
    <property type="match status" value="4"/>
</dbReference>
<feature type="chain" id="PRO_5013019460" evidence="4">
    <location>
        <begin position="23"/>
        <end position="671"/>
    </location>
</feature>
<feature type="domain" description="LysM" evidence="5">
    <location>
        <begin position="26"/>
        <end position="69"/>
    </location>
</feature>
<dbReference type="Pfam" id="PF01476">
    <property type="entry name" value="LysM"/>
    <property type="match status" value="4"/>
</dbReference>
<evidence type="ECO:0000256" key="2">
    <source>
        <dbReference type="ARBA" id="ARBA00022729"/>
    </source>
</evidence>
<dbReference type="PANTHER" id="PTHR33734:SF22">
    <property type="entry name" value="MEMBRANE-BOUND LYTIC MUREIN TRANSGLYCOSYLASE D"/>
    <property type="match status" value="1"/>
</dbReference>
<gene>
    <name evidence="6" type="ORF">SAMN05444483_101186</name>
</gene>
<organism evidence="6 7">
    <name type="scientific">Salegentibacter echinorum</name>
    <dbReference type="NCBI Taxonomy" id="1073325"/>
    <lineage>
        <taxon>Bacteria</taxon>
        <taxon>Pseudomonadati</taxon>
        <taxon>Bacteroidota</taxon>
        <taxon>Flavobacteriia</taxon>
        <taxon>Flavobacteriales</taxon>
        <taxon>Flavobacteriaceae</taxon>
        <taxon>Salegentibacter</taxon>
    </lineage>
</organism>
<dbReference type="Gene3D" id="3.10.350.10">
    <property type="entry name" value="LysM domain"/>
    <property type="match status" value="4"/>
</dbReference>
<reference evidence="7" key="1">
    <citation type="submission" date="2016-11" db="EMBL/GenBank/DDBJ databases">
        <authorList>
            <person name="Varghese N."/>
            <person name="Submissions S."/>
        </authorList>
    </citation>
    <scope>NUCLEOTIDE SEQUENCE [LARGE SCALE GENOMIC DNA]</scope>
    <source>
        <strain evidence="7">DSM 24579</strain>
    </source>
</reference>
<evidence type="ECO:0000313" key="7">
    <source>
        <dbReference type="Proteomes" id="UP000183945"/>
    </source>
</evidence>
<comment type="similarity">
    <text evidence="1">Belongs to the leucine-binding protein family.</text>
</comment>
<dbReference type="Pfam" id="PF13458">
    <property type="entry name" value="Peripla_BP_6"/>
    <property type="match status" value="1"/>
</dbReference>
<feature type="domain" description="LysM" evidence="5">
    <location>
        <begin position="222"/>
        <end position="265"/>
    </location>
</feature>
<dbReference type="EMBL" id="FQVT01000001">
    <property type="protein sequence ID" value="SHF45823.1"/>
    <property type="molecule type" value="Genomic_DNA"/>
</dbReference>
<dbReference type="Proteomes" id="UP000183945">
    <property type="component" value="Unassembled WGS sequence"/>
</dbReference>
<dbReference type="SUPFAM" id="SSF53822">
    <property type="entry name" value="Periplasmic binding protein-like I"/>
    <property type="match status" value="1"/>
</dbReference>
<dbReference type="STRING" id="1073325.SAMN05444483_101186"/>
<keyword evidence="7" id="KW-1185">Reference proteome</keyword>
<accession>A0A1M5BTE4</accession>
<evidence type="ECO:0000256" key="4">
    <source>
        <dbReference type="SAM" id="SignalP"/>
    </source>
</evidence>
<dbReference type="SUPFAM" id="SSF54106">
    <property type="entry name" value="LysM domain"/>
    <property type="match status" value="4"/>
</dbReference>
<proteinExistence type="inferred from homology"/>
<dbReference type="Gene3D" id="3.40.50.2300">
    <property type="match status" value="1"/>
</dbReference>
<dbReference type="PROSITE" id="PS51782">
    <property type="entry name" value="LYSM"/>
    <property type="match status" value="3"/>
</dbReference>
<dbReference type="PANTHER" id="PTHR33734">
    <property type="entry name" value="LYSM DOMAIN-CONTAINING GPI-ANCHORED PROTEIN 2"/>
    <property type="match status" value="1"/>
</dbReference>
<dbReference type="CDD" id="cd00118">
    <property type="entry name" value="LysM"/>
    <property type="match status" value="4"/>
</dbReference>
<dbReference type="InterPro" id="IPR028082">
    <property type="entry name" value="Peripla_BP_I"/>
</dbReference>